<proteinExistence type="predicted"/>
<feature type="region of interest" description="Disordered" evidence="1">
    <location>
        <begin position="1"/>
        <end position="118"/>
    </location>
</feature>
<evidence type="ECO:0000256" key="1">
    <source>
        <dbReference type="SAM" id="MobiDB-lite"/>
    </source>
</evidence>
<evidence type="ECO:0000313" key="3">
    <source>
        <dbReference type="Proteomes" id="UP000325081"/>
    </source>
</evidence>
<feature type="compositionally biased region" description="Polar residues" evidence="1">
    <location>
        <begin position="8"/>
        <end position="18"/>
    </location>
</feature>
<dbReference type="Proteomes" id="UP000325081">
    <property type="component" value="Unassembled WGS sequence"/>
</dbReference>
<dbReference type="AlphaFoldDB" id="A0A5A7Q3E5"/>
<accession>A0A5A7Q3E5</accession>
<protein>
    <submittedName>
        <fullName evidence="2">Heavy metal transport/detoxification superfamily protein</fullName>
    </submittedName>
</protein>
<name>A0A5A7Q3E5_STRAF</name>
<feature type="compositionally biased region" description="Basic and acidic residues" evidence="1">
    <location>
        <begin position="19"/>
        <end position="38"/>
    </location>
</feature>
<organism evidence="2 3">
    <name type="scientific">Striga asiatica</name>
    <name type="common">Asiatic witchweed</name>
    <name type="synonym">Buchnera asiatica</name>
    <dbReference type="NCBI Taxonomy" id="4170"/>
    <lineage>
        <taxon>Eukaryota</taxon>
        <taxon>Viridiplantae</taxon>
        <taxon>Streptophyta</taxon>
        <taxon>Embryophyta</taxon>
        <taxon>Tracheophyta</taxon>
        <taxon>Spermatophyta</taxon>
        <taxon>Magnoliopsida</taxon>
        <taxon>eudicotyledons</taxon>
        <taxon>Gunneridae</taxon>
        <taxon>Pentapetalae</taxon>
        <taxon>asterids</taxon>
        <taxon>lamiids</taxon>
        <taxon>Lamiales</taxon>
        <taxon>Orobanchaceae</taxon>
        <taxon>Buchnereae</taxon>
        <taxon>Striga</taxon>
    </lineage>
</organism>
<dbReference type="EMBL" id="BKCP01005738">
    <property type="protein sequence ID" value="GER39673.1"/>
    <property type="molecule type" value="Genomic_DNA"/>
</dbReference>
<gene>
    <name evidence="2" type="ORF">STAS_16304</name>
</gene>
<sequence>MNAKLKNNKNGQRTQEGQQRPESEQPKVHSTTGDEKSRHWPQQPQPRRSRIPTPGKQDKRGGKGTHLNSILRSAKVETATQPLHRESEISTAPKTRQRNSLRRSSNMRNPEHSERPVALTCGNCDTAMQSFPSGRGNQRITVTKS</sequence>
<feature type="compositionally biased region" description="Low complexity" evidence="1">
    <location>
        <begin position="41"/>
        <end position="54"/>
    </location>
</feature>
<keyword evidence="3" id="KW-1185">Reference proteome</keyword>
<reference evidence="3" key="1">
    <citation type="journal article" date="2019" name="Curr. Biol.">
        <title>Genome Sequence of Striga asiatica Provides Insight into the Evolution of Plant Parasitism.</title>
        <authorList>
            <person name="Yoshida S."/>
            <person name="Kim S."/>
            <person name="Wafula E.K."/>
            <person name="Tanskanen J."/>
            <person name="Kim Y.M."/>
            <person name="Honaas L."/>
            <person name="Yang Z."/>
            <person name="Spallek T."/>
            <person name="Conn C.E."/>
            <person name="Ichihashi Y."/>
            <person name="Cheong K."/>
            <person name="Cui S."/>
            <person name="Der J.P."/>
            <person name="Gundlach H."/>
            <person name="Jiao Y."/>
            <person name="Hori C."/>
            <person name="Ishida J.K."/>
            <person name="Kasahara H."/>
            <person name="Kiba T."/>
            <person name="Kim M.S."/>
            <person name="Koo N."/>
            <person name="Laohavisit A."/>
            <person name="Lee Y.H."/>
            <person name="Lumba S."/>
            <person name="McCourt P."/>
            <person name="Mortimer J.C."/>
            <person name="Mutuku J.M."/>
            <person name="Nomura T."/>
            <person name="Sasaki-Sekimoto Y."/>
            <person name="Seto Y."/>
            <person name="Wang Y."/>
            <person name="Wakatake T."/>
            <person name="Sakakibara H."/>
            <person name="Demura T."/>
            <person name="Yamaguchi S."/>
            <person name="Yoneyama K."/>
            <person name="Manabe R.I."/>
            <person name="Nelson D.C."/>
            <person name="Schulman A.H."/>
            <person name="Timko M.P."/>
            <person name="dePamphilis C.W."/>
            <person name="Choi D."/>
            <person name="Shirasu K."/>
        </authorList>
    </citation>
    <scope>NUCLEOTIDE SEQUENCE [LARGE SCALE GENOMIC DNA]</scope>
    <source>
        <strain evidence="3">cv. UVA1</strain>
    </source>
</reference>
<comment type="caution">
    <text evidence="2">The sequence shown here is derived from an EMBL/GenBank/DDBJ whole genome shotgun (WGS) entry which is preliminary data.</text>
</comment>
<evidence type="ECO:0000313" key="2">
    <source>
        <dbReference type="EMBL" id="GER39673.1"/>
    </source>
</evidence>